<dbReference type="EMBL" id="JH818914">
    <property type="protein sequence ID" value="EKC33361.1"/>
    <property type="molecule type" value="Genomic_DNA"/>
</dbReference>
<name>K1RGU5_MAGGI</name>
<dbReference type="HOGENOM" id="CLU_1476557_0_0_1"/>
<reference evidence="3" key="1">
    <citation type="journal article" date="2012" name="Nature">
        <title>The oyster genome reveals stress adaptation and complexity of shell formation.</title>
        <authorList>
            <person name="Zhang G."/>
            <person name="Fang X."/>
            <person name="Guo X."/>
            <person name="Li L."/>
            <person name="Luo R."/>
            <person name="Xu F."/>
            <person name="Yang P."/>
            <person name="Zhang L."/>
            <person name="Wang X."/>
            <person name="Qi H."/>
            <person name="Xiong Z."/>
            <person name="Que H."/>
            <person name="Xie Y."/>
            <person name="Holland P.W."/>
            <person name="Paps J."/>
            <person name="Zhu Y."/>
            <person name="Wu F."/>
            <person name="Chen Y."/>
            <person name="Wang J."/>
            <person name="Peng C."/>
            <person name="Meng J."/>
            <person name="Yang L."/>
            <person name="Liu J."/>
            <person name="Wen B."/>
            <person name="Zhang N."/>
            <person name="Huang Z."/>
            <person name="Zhu Q."/>
            <person name="Feng Y."/>
            <person name="Mount A."/>
            <person name="Hedgecock D."/>
            <person name="Xu Z."/>
            <person name="Liu Y."/>
            <person name="Domazet-Loso T."/>
            <person name="Du Y."/>
            <person name="Sun X."/>
            <person name="Zhang S."/>
            <person name="Liu B."/>
            <person name="Cheng P."/>
            <person name="Jiang X."/>
            <person name="Li J."/>
            <person name="Fan D."/>
            <person name="Wang W."/>
            <person name="Fu W."/>
            <person name="Wang T."/>
            <person name="Wang B."/>
            <person name="Zhang J."/>
            <person name="Peng Z."/>
            <person name="Li Y."/>
            <person name="Li N."/>
            <person name="Wang J."/>
            <person name="Chen M."/>
            <person name="He Y."/>
            <person name="Tan F."/>
            <person name="Song X."/>
            <person name="Zheng Q."/>
            <person name="Huang R."/>
            <person name="Yang H."/>
            <person name="Du X."/>
            <person name="Chen L."/>
            <person name="Yang M."/>
            <person name="Gaffney P.M."/>
            <person name="Wang S."/>
            <person name="Luo L."/>
            <person name="She Z."/>
            <person name="Ming Y."/>
            <person name="Huang W."/>
            <person name="Zhang S."/>
            <person name="Huang B."/>
            <person name="Zhang Y."/>
            <person name="Qu T."/>
            <person name="Ni P."/>
            <person name="Miao G."/>
            <person name="Wang J."/>
            <person name="Wang Q."/>
            <person name="Steinberg C.E."/>
            <person name="Wang H."/>
            <person name="Li N."/>
            <person name="Qian L."/>
            <person name="Zhang G."/>
            <person name="Li Y."/>
            <person name="Yang H."/>
            <person name="Liu X."/>
            <person name="Wang J."/>
            <person name="Yin Y."/>
            <person name="Wang J."/>
        </authorList>
    </citation>
    <scope>NUCLEOTIDE SEQUENCE [LARGE SCALE GENOMIC DNA]</scope>
    <source>
        <strain evidence="3">05x7-T-G4-1.051#20</strain>
    </source>
</reference>
<dbReference type="InParanoid" id="K1RGU5"/>
<feature type="compositionally biased region" description="Basic residues" evidence="1">
    <location>
        <begin position="148"/>
        <end position="157"/>
    </location>
</feature>
<proteinExistence type="predicted"/>
<dbReference type="AlphaFoldDB" id="K1RGU5"/>
<feature type="region of interest" description="Disordered" evidence="1">
    <location>
        <begin position="129"/>
        <end position="183"/>
    </location>
</feature>
<evidence type="ECO:0000256" key="2">
    <source>
        <dbReference type="SAM" id="Phobius"/>
    </source>
</evidence>
<keyword evidence="2" id="KW-0812">Transmembrane</keyword>
<protein>
    <submittedName>
        <fullName evidence="3">Uncharacterized protein</fullName>
    </submittedName>
</protein>
<evidence type="ECO:0000256" key="1">
    <source>
        <dbReference type="SAM" id="MobiDB-lite"/>
    </source>
</evidence>
<sequence length="183" mass="21444">MPRGAPSGEDWLRVTRNLEHLKEVSIDHVEAFNMTCKKHCFTRSTGHRTGQLTNHTLKKMKIMQDFISEDNASEEKDFLHYRQKRDTRTLQEQKELSRDLLIAAIAIGAVLVLFFIIVVVVRVRKYMQNKKKVKKQPRGHGQKEKLQHTRNNRHSIKHGREEKALRSHRSQRSKMEPIAESEA</sequence>
<accession>K1RGU5</accession>
<keyword evidence="2" id="KW-0472">Membrane</keyword>
<feature type="transmembrane region" description="Helical" evidence="2">
    <location>
        <begin position="100"/>
        <end position="121"/>
    </location>
</feature>
<evidence type="ECO:0000313" key="3">
    <source>
        <dbReference type="EMBL" id="EKC33361.1"/>
    </source>
</evidence>
<organism evidence="3">
    <name type="scientific">Magallana gigas</name>
    <name type="common">Pacific oyster</name>
    <name type="synonym">Crassostrea gigas</name>
    <dbReference type="NCBI Taxonomy" id="29159"/>
    <lineage>
        <taxon>Eukaryota</taxon>
        <taxon>Metazoa</taxon>
        <taxon>Spiralia</taxon>
        <taxon>Lophotrochozoa</taxon>
        <taxon>Mollusca</taxon>
        <taxon>Bivalvia</taxon>
        <taxon>Autobranchia</taxon>
        <taxon>Pteriomorphia</taxon>
        <taxon>Ostreida</taxon>
        <taxon>Ostreoidea</taxon>
        <taxon>Ostreidae</taxon>
        <taxon>Magallana</taxon>
    </lineage>
</organism>
<keyword evidence="2" id="KW-1133">Transmembrane helix</keyword>
<feature type="compositionally biased region" description="Basic residues" evidence="1">
    <location>
        <begin position="129"/>
        <end position="140"/>
    </location>
</feature>
<gene>
    <name evidence="3" type="ORF">CGI_10025882</name>
</gene>